<comment type="caution">
    <text evidence="1">The sequence shown here is derived from an EMBL/GenBank/DDBJ whole genome shotgun (WGS) entry which is preliminary data.</text>
</comment>
<sequence length="32" mass="3532">MIIPAILEKDIEKIRERVAALANAATLIQIDV</sequence>
<organism evidence="1 2">
    <name type="scientific">candidate division WWE3 bacterium GW2011_GWB1_47_11</name>
    <dbReference type="NCBI Taxonomy" id="1619117"/>
    <lineage>
        <taxon>Bacteria</taxon>
        <taxon>Katanobacteria</taxon>
    </lineage>
</organism>
<dbReference type="Proteomes" id="UP000034684">
    <property type="component" value="Unassembled WGS sequence"/>
</dbReference>
<proteinExistence type="predicted"/>
<reference evidence="1 2" key="1">
    <citation type="journal article" date="2015" name="Nature">
        <title>rRNA introns, odd ribosomes, and small enigmatic genomes across a large radiation of phyla.</title>
        <authorList>
            <person name="Brown C.T."/>
            <person name="Hug L.A."/>
            <person name="Thomas B.C."/>
            <person name="Sharon I."/>
            <person name="Castelle C.J."/>
            <person name="Singh A."/>
            <person name="Wilkins M.J."/>
            <person name="Williams K.H."/>
            <person name="Banfield J.F."/>
        </authorList>
    </citation>
    <scope>NUCLEOTIDE SEQUENCE [LARGE SCALE GENOMIC DNA]</scope>
</reference>
<name>A0A0G1RIZ7_UNCKA</name>
<evidence type="ECO:0000313" key="2">
    <source>
        <dbReference type="Proteomes" id="UP000034684"/>
    </source>
</evidence>
<dbReference type="AlphaFoldDB" id="A0A0G1RIZ7"/>
<evidence type="ECO:0000313" key="1">
    <source>
        <dbReference type="EMBL" id="KKU57052.1"/>
    </source>
</evidence>
<dbReference type="EMBL" id="LCNN01000024">
    <property type="protein sequence ID" value="KKU57052.1"/>
    <property type="molecule type" value="Genomic_DNA"/>
</dbReference>
<protein>
    <submittedName>
        <fullName evidence="1">Uncharacterized protein</fullName>
    </submittedName>
</protein>
<feature type="non-terminal residue" evidence="1">
    <location>
        <position position="32"/>
    </location>
</feature>
<accession>A0A0G1RIZ7</accession>
<gene>
    <name evidence="1" type="ORF">UX79_C0024G0001</name>
</gene>